<sequence length="312" mass="35777">MYEKFTPEFFEHPTLFAFYNWYLDLTCGISCLLYCLIIYIVRTRSTKDIHTYSLYLCVQFTWSVIFDIVLTSLKPAMLYPFMTLTMVHSILKIFDRPALSLGLSNFVVACGCVCVLTPLVPASRSQEELKAATLSKSPAMSALFATEPSIVGFETPSGNANWWFDFASTALVIVLVFGVVLLIGLNVGCFVLIRKRREMMSRKTYQMNITLYKVLTLQMTAMVSMLVMPAAILAVAIQMRSLWANELMIICFSISSTHAIVEFVVTAYFIKLYRRFFTDHLDNLLSKWFHVERKERAITTFWIRSRSSLSKF</sequence>
<proteinExistence type="predicted"/>
<feature type="transmembrane region" description="Helical" evidence="1">
    <location>
        <begin position="20"/>
        <end position="40"/>
    </location>
</feature>
<feature type="transmembrane region" description="Helical" evidence="1">
    <location>
        <begin position="247"/>
        <end position="270"/>
    </location>
</feature>
<dbReference type="Pfam" id="PF10318">
    <property type="entry name" value="7TM_GPCR_Srh"/>
    <property type="match status" value="1"/>
</dbReference>
<reference evidence="2" key="1">
    <citation type="submission" date="2022-01" db="EMBL/GenBank/DDBJ databases">
        <title>Genome Sequence Resource for Two Populations of Ditylenchus destructor, the Migratory Endoparasitic Phytonematode.</title>
        <authorList>
            <person name="Zhang H."/>
            <person name="Lin R."/>
            <person name="Xie B."/>
        </authorList>
    </citation>
    <scope>NUCLEOTIDE SEQUENCE</scope>
    <source>
        <strain evidence="2">BazhouSP</strain>
    </source>
</reference>
<evidence type="ECO:0000313" key="3">
    <source>
        <dbReference type="Proteomes" id="UP001201812"/>
    </source>
</evidence>
<feature type="transmembrane region" description="Helical" evidence="1">
    <location>
        <begin position="214"/>
        <end position="235"/>
    </location>
</feature>
<dbReference type="Proteomes" id="UP001201812">
    <property type="component" value="Unassembled WGS sequence"/>
</dbReference>
<evidence type="ECO:0000313" key="2">
    <source>
        <dbReference type="EMBL" id="KAI1697301.1"/>
    </source>
</evidence>
<feature type="transmembrane region" description="Helical" evidence="1">
    <location>
        <begin position="52"/>
        <end position="70"/>
    </location>
</feature>
<evidence type="ECO:0000256" key="1">
    <source>
        <dbReference type="SAM" id="Phobius"/>
    </source>
</evidence>
<name>A0AAD4QY58_9BILA</name>
<feature type="transmembrane region" description="Helical" evidence="1">
    <location>
        <begin position="76"/>
        <end position="94"/>
    </location>
</feature>
<dbReference type="AlphaFoldDB" id="A0AAD4QY58"/>
<organism evidence="2 3">
    <name type="scientific">Ditylenchus destructor</name>
    <dbReference type="NCBI Taxonomy" id="166010"/>
    <lineage>
        <taxon>Eukaryota</taxon>
        <taxon>Metazoa</taxon>
        <taxon>Ecdysozoa</taxon>
        <taxon>Nematoda</taxon>
        <taxon>Chromadorea</taxon>
        <taxon>Rhabditida</taxon>
        <taxon>Tylenchina</taxon>
        <taxon>Tylenchomorpha</taxon>
        <taxon>Sphaerularioidea</taxon>
        <taxon>Anguinidae</taxon>
        <taxon>Anguininae</taxon>
        <taxon>Ditylenchus</taxon>
    </lineage>
</organism>
<keyword evidence="1" id="KW-1133">Transmembrane helix</keyword>
<feature type="transmembrane region" description="Helical" evidence="1">
    <location>
        <begin position="101"/>
        <end position="120"/>
    </location>
</feature>
<keyword evidence="1" id="KW-0812">Transmembrane</keyword>
<keyword evidence="3" id="KW-1185">Reference proteome</keyword>
<dbReference type="EMBL" id="JAKKPZ010000275">
    <property type="protein sequence ID" value="KAI1697301.1"/>
    <property type="molecule type" value="Genomic_DNA"/>
</dbReference>
<comment type="caution">
    <text evidence="2">The sequence shown here is derived from an EMBL/GenBank/DDBJ whole genome shotgun (WGS) entry which is preliminary data.</text>
</comment>
<keyword evidence="1" id="KW-0472">Membrane</keyword>
<accession>A0AAD4QY58</accession>
<dbReference type="InterPro" id="IPR019422">
    <property type="entry name" value="7TM_GPCR_serpentine_rcpt_Srh"/>
</dbReference>
<protein>
    <submittedName>
        <fullName evidence="2">Serpentine type 7TM GPCR chemoreceptor srh domain-containing protein</fullName>
    </submittedName>
</protein>
<gene>
    <name evidence="2" type="ORF">DdX_18569</name>
</gene>
<feature type="transmembrane region" description="Helical" evidence="1">
    <location>
        <begin position="166"/>
        <end position="193"/>
    </location>
</feature>